<dbReference type="GO" id="GO:0016799">
    <property type="term" value="F:hydrolase activity, hydrolyzing N-glycosyl compounds"/>
    <property type="evidence" value="ECO:0007669"/>
    <property type="project" value="InterPro"/>
</dbReference>
<dbReference type="AlphaFoldDB" id="A0A928BTR1"/>
<dbReference type="SUPFAM" id="SSF53590">
    <property type="entry name" value="Nucleoside hydrolase"/>
    <property type="match status" value="1"/>
</dbReference>
<dbReference type="Gene3D" id="3.90.245.10">
    <property type="entry name" value="Ribonucleoside hydrolase-like"/>
    <property type="match status" value="1"/>
</dbReference>
<sequence>MTHKVYGTIVALIGVVFFMSCSNIDNPEFPQENNRMPLIILDTDIGSSTDDLFAMEMLYRYEEQGRCRLLGVVVDREGEQNAAFTDVMNTYFGHGDVPIGLVREGIDNPKVWIDYAHVADIKDNNEQPMFQRTVTDYSKLPDGWLLYRRLLASQPDNSVSIVCTGFVTCLAQLLQSEGDEYSPLNGVELVRQKVKCIYLQGGVFGEAEEPDFNFAQGANFAQEFFSLWPTDVDMVFSPMETGQAVEYTPEQVISDVSWTDVHPIKQVYMNCNCNTGQRMWDVMPTVQAVEGDELFTLTERGNLTVTPECATIFTASAARYFRYQMPGDAAWAAAMLEKIRMFNKIH</sequence>
<dbReference type="PROSITE" id="PS51257">
    <property type="entry name" value="PROKAR_LIPOPROTEIN"/>
    <property type="match status" value="1"/>
</dbReference>
<accession>A0A928BTR1</accession>
<name>A0A928BTR1_XYLRU</name>
<dbReference type="Pfam" id="PF01156">
    <property type="entry name" value="IU_nuc_hydro"/>
    <property type="match status" value="1"/>
</dbReference>
<dbReference type="EMBL" id="SUYD01000006">
    <property type="protein sequence ID" value="MBE6265942.1"/>
    <property type="molecule type" value="Genomic_DNA"/>
</dbReference>
<organism evidence="2 3">
    <name type="scientific">Xylanibacter ruminicola</name>
    <name type="common">Prevotella ruminicola</name>
    <dbReference type="NCBI Taxonomy" id="839"/>
    <lineage>
        <taxon>Bacteria</taxon>
        <taxon>Pseudomonadati</taxon>
        <taxon>Bacteroidota</taxon>
        <taxon>Bacteroidia</taxon>
        <taxon>Bacteroidales</taxon>
        <taxon>Prevotellaceae</taxon>
        <taxon>Xylanibacter</taxon>
    </lineage>
</organism>
<dbReference type="InterPro" id="IPR036452">
    <property type="entry name" value="Ribo_hydro-like"/>
</dbReference>
<gene>
    <name evidence="2" type="ORF">E7102_05680</name>
</gene>
<dbReference type="Proteomes" id="UP000763088">
    <property type="component" value="Unassembled WGS sequence"/>
</dbReference>
<evidence type="ECO:0000313" key="3">
    <source>
        <dbReference type="Proteomes" id="UP000763088"/>
    </source>
</evidence>
<comment type="caution">
    <text evidence="2">The sequence shown here is derived from an EMBL/GenBank/DDBJ whole genome shotgun (WGS) entry which is preliminary data.</text>
</comment>
<dbReference type="PANTHER" id="PTHR43264:SF1">
    <property type="entry name" value="INOSINE_URIDINE-PREFERRING NUCLEOSIDE HYDROLASE DOMAIN-CONTAINING PROTEIN"/>
    <property type="match status" value="1"/>
</dbReference>
<proteinExistence type="predicted"/>
<reference evidence="2" key="1">
    <citation type="submission" date="2019-04" db="EMBL/GenBank/DDBJ databases">
        <title>Evolution of Biomass-Degrading Anaerobic Consortia Revealed by Metagenomics.</title>
        <authorList>
            <person name="Peng X."/>
        </authorList>
    </citation>
    <scope>NUCLEOTIDE SEQUENCE</scope>
    <source>
        <strain evidence="2">SIG141</strain>
    </source>
</reference>
<feature type="domain" description="Inosine/uridine-preferring nucleoside hydrolase" evidence="1">
    <location>
        <begin position="39"/>
        <end position="305"/>
    </location>
</feature>
<evidence type="ECO:0000313" key="2">
    <source>
        <dbReference type="EMBL" id="MBE6265942.1"/>
    </source>
</evidence>
<protein>
    <recommendedName>
        <fullName evidence="1">Inosine/uridine-preferring nucleoside hydrolase domain-containing protein</fullName>
    </recommendedName>
</protein>
<evidence type="ECO:0000259" key="1">
    <source>
        <dbReference type="Pfam" id="PF01156"/>
    </source>
</evidence>
<dbReference type="PANTHER" id="PTHR43264">
    <property type="match status" value="1"/>
</dbReference>
<dbReference type="InterPro" id="IPR001910">
    <property type="entry name" value="Inosine/uridine_hydrolase_dom"/>
</dbReference>